<dbReference type="PANTHER" id="PTHR46088:SF1">
    <property type="entry name" value="TUBULIN--TYROSINE LIGASE-LIKE PROTEIN 12"/>
    <property type="match status" value="1"/>
</dbReference>
<dbReference type="OrthoDB" id="60477at2759"/>
<dbReference type="Pfam" id="PF25556">
    <property type="entry name" value="SET_TTL"/>
    <property type="match status" value="1"/>
</dbReference>
<dbReference type="AlphaFoldDB" id="A0A067QHP9"/>
<evidence type="ECO:0000313" key="2">
    <source>
        <dbReference type="EMBL" id="KDR08160.1"/>
    </source>
</evidence>
<dbReference type="GO" id="GO:0005737">
    <property type="term" value="C:cytoplasm"/>
    <property type="evidence" value="ECO:0007669"/>
    <property type="project" value="TreeGrafter"/>
</dbReference>
<dbReference type="InParanoid" id="A0A067QHP9"/>
<dbReference type="InterPro" id="IPR057954">
    <property type="entry name" value="SET_TTL12"/>
</dbReference>
<name>A0A067QHP9_ZOONE</name>
<reference evidence="2 3" key="1">
    <citation type="journal article" date="2014" name="Nat. Commun.">
        <title>Molecular traces of alternative social organization in a termite genome.</title>
        <authorList>
            <person name="Terrapon N."/>
            <person name="Li C."/>
            <person name="Robertson H.M."/>
            <person name="Ji L."/>
            <person name="Meng X."/>
            <person name="Booth W."/>
            <person name="Chen Z."/>
            <person name="Childers C.P."/>
            <person name="Glastad K.M."/>
            <person name="Gokhale K."/>
            <person name="Gowin J."/>
            <person name="Gronenberg W."/>
            <person name="Hermansen R.A."/>
            <person name="Hu H."/>
            <person name="Hunt B.G."/>
            <person name="Huylmans A.K."/>
            <person name="Khalil S.M."/>
            <person name="Mitchell R.D."/>
            <person name="Munoz-Torres M.C."/>
            <person name="Mustard J.A."/>
            <person name="Pan H."/>
            <person name="Reese J.T."/>
            <person name="Scharf M.E."/>
            <person name="Sun F."/>
            <person name="Vogel H."/>
            <person name="Xiao J."/>
            <person name="Yang W."/>
            <person name="Yang Z."/>
            <person name="Yang Z."/>
            <person name="Zhou J."/>
            <person name="Zhu J."/>
            <person name="Brent C.S."/>
            <person name="Elsik C.G."/>
            <person name="Goodisman M.A."/>
            <person name="Liberles D.A."/>
            <person name="Roe R.M."/>
            <person name="Vargo E.L."/>
            <person name="Vilcinskas A."/>
            <person name="Wang J."/>
            <person name="Bornberg-Bauer E."/>
            <person name="Korb J."/>
            <person name="Zhang G."/>
            <person name="Liebig J."/>
        </authorList>
    </citation>
    <scope>NUCLEOTIDE SEQUENCE [LARGE SCALE GENOMIC DNA]</scope>
    <source>
        <tissue evidence="2">Whole organism</tissue>
    </source>
</reference>
<gene>
    <name evidence="2" type="ORF">L798_01899</name>
</gene>
<sequence>MFIMDSQKDGITIFSNFVAHHRGQLESSGVPEHFWEVLCKKLNEQVFDAGNTFKLLKTEYETESVKPSWQVVVSREEGVEVKDASQIYLIDHAWTFQVSEAKRHLKTISGLLERMKGLMGIEDDIADDEAVDYVLNEMWKFNQTYTVGSVSNAEERIPVWYIMDEFGSAIQHSNEPTFRAVPFIQMPQQVPYTLLFPVKDVATGEEVTRDYVEGPITHPSFRDALLLPWFPKSFVLEDFRQEEPDEEYFLEGHVIESLPDLDGDHTFKQEHKAKLKVYSEYSFVNKYLKHPKFEITYVEEDADILWYIHHFKDYRELRERKSSAFVNQFPFENVITIKDLICIVSRRTSNDIEDSDSETLETKPLWLPTTYNLKTELLKFVSYYQHRQGKGLDNHWICKPWNLARGIDTHITNNLNHILRLPFTGPKIAQKYIEDPVLFSRADCGDVKFDIRYVILLKSVKPLVAYAYRNFFLRFSNKPFELSDFEDYEKHFTVMNYSDSALLYRKLCHEFVDEFQHQYPAHKWDDVEASIFKMLHELLVAATSRNPPIGVAHNTQSRALYAADIMLAWRMNSKGRLVMQPKLLEVNWAPDCQRACEYYPDFYDDVFGILFMDEEKDVFKLL</sequence>
<dbReference type="Gene3D" id="3.30.470.20">
    <property type="entry name" value="ATP-grasp fold, B domain"/>
    <property type="match status" value="1"/>
</dbReference>
<dbReference type="STRING" id="136037.A0A067QHP9"/>
<dbReference type="PANTHER" id="PTHR46088">
    <property type="entry name" value="TUBULIN--TYROSINE LIGASE-LIKE PROTEIN 12"/>
    <property type="match status" value="1"/>
</dbReference>
<dbReference type="InterPro" id="IPR027749">
    <property type="entry name" value="TTLL12"/>
</dbReference>
<evidence type="ECO:0000259" key="1">
    <source>
        <dbReference type="Pfam" id="PF25556"/>
    </source>
</evidence>
<dbReference type="PROSITE" id="PS51221">
    <property type="entry name" value="TTL"/>
    <property type="match status" value="1"/>
</dbReference>
<dbReference type="Proteomes" id="UP000027135">
    <property type="component" value="Unassembled WGS sequence"/>
</dbReference>
<dbReference type="eggNOG" id="KOG2155">
    <property type="taxonomic scope" value="Eukaryota"/>
</dbReference>
<protein>
    <submittedName>
        <fullName evidence="2">Tubulin--tyrosine ligase-like protein 12</fullName>
    </submittedName>
</protein>
<proteinExistence type="predicted"/>
<evidence type="ECO:0000313" key="3">
    <source>
        <dbReference type="Proteomes" id="UP000027135"/>
    </source>
</evidence>
<dbReference type="Pfam" id="PF03133">
    <property type="entry name" value="TTL"/>
    <property type="match status" value="1"/>
</dbReference>
<keyword evidence="3" id="KW-1185">Reference proteome</keyword>
<accession>A0A067QHP9</accession>
<feature type="domain" description="Tubulin--tyrosine ligase-like protein 12 SET-like" evidence="1">
    <location>
        <begin position="65"/>
        <end position="232"/>
    </location>
</feature>
<keyword evidence="2" id="KW-0436">Ligase</keyword>
<dbReference type="OMA" id="WTPDCKR"/>
<dbReference type="EMBL" id="KK853360">
    <property type="protein sequence ID" value="KDR08160.1"/>
    <property type="molecule type" value="Genomic_DNA"/>
</dbReference>
<dbReference type="FunCoup" id="A0A067QHP9">
    <property type="interactions" value="1589"/>
</dbReference>
<dbReference type="InterPro" id="IPR004344">
    <property type="entry name" value="TTL/TTLL_fam"/>
</dbReference>
<dbReference type="GO" id="GO:0016874">
    <property type="term" value="F:ligase activity"/>
    <property type="evidence" value="ECO:0007669"/>
    <property type="project" value="UniProtKB-KW"/>
</dbReference>
<organism evidence="2 3">
    <name type="scientific">Zootermopsis nevadensis</name>
    <name type="common">Dampwood termite</name>
    <dbReference type="NCBI Taxonomy" id="136037"/>
    <lineage>
        <taxon>Eukaryota</taxon>
        <taxon>Metazoa</taxon>
        <taxon>Ecdysozoa</taxon>
        <taxon>Arthropoda</taxon>
        <taxon>Hexapoda</taxon>
        <taxon>Insecta</taxon>
        <taxon>Pterygota</taxon>
        <taxon>Neoptera</taxon>
        <taxon>Polyneoptera</taxon>
        <taxon>Dictyoptera</taxon>
        <taxon>Blattodea</taxon>
        <taxon>Blattoidea</taxon>
        <taxon>Termitoidae</taxon>
        <taxon>Termopsidae</taxon>
        <taxon>Zootermopsis</taxon>
    </lineage>
</organism>